<name>A0A6G0U0P3_APHGL</name>
<evidence type="ECO:0000313" key="2">
    <source>
        <dbReference type="EMBL" id="KAE9542634.1"/>
    </source>
</evidence>
<organism evidence="2 3">
    <name type="scientific">Aphis glycines</name>
    <name type="common">Soybean aphid</name>
    <dbReference type="NCBI Taxonomy" id="307491"/>
    <lineage>
        <taxon>Eukaryota</taxon>
        <taxon>Metazoa</taxon>
        <taxon>Ecdysozoa</taxon>
        <taxon>Arthropoda</taxon>
        <taxon>Hexapoda</taxon>
        <taxon>Insecta</taxon>
        <taxon>Pterygota</taxon>
        <taxon>Neoptera</taxon>
        <taxon>Paraneoptera</taxon>
        <taxon>Hemiptera</taxon>
        <taxon>Sternorrhyncha</taxon>
        <taxon>Aphidomorpha</taxon>
        <taxon>Aphidoidea</taxon>
        <taxon>Aphididae</taxon>
        <taxon>Aphidini</taxon>
        <taxon>Aphis</taxon>
        <taxon>Aphis</taxon>
    </lineage>
</organism>
<keyword evidence="1" id="KW-1133">Transmembrane helix</keyword>
<keyword evidence="3" id="KW-1185">Reference proteome</keyword>
<keyword evidence="1" id="KW-0812">Transmembrane</keyword>
<gene>
    <name evidence="2" type="ORF">AGLY_002545</name>
</gene>
<evidence type="ECO:0000313" key="3">
    <source>
        <dbReference type="Proteomes" id="UP000475862"/>
    </source>
</evidence>
<dbReference type="AlphaFoldDB" id="A0A6G0U0P3"/>
<accession>A0A6G0U0P3</accession>
<reference evidence="2 3" key="1">
    <citation type="submission" date="2019-08" db="EMBL/GenBank/DDBJ databases">
        <title>The genome of the soybean aphid Biotype 1, its phylome, world population structure and adaptation to the North American continent.</title>
        <authorList>
            <person name="Giordano R."/>
            <person name="Donthu R.K."/>
            <person name="Hernandez A.G."/>
            <person name="Wright C.L."/>
            <person name="Zimin A.V."/>
        </authorList>
    </citation>
    <scope>NUCLEOTIDE SEQUENCE [LARGE SCALE GENOMIC DNA]</scope>
    <source>
        <tissue evidence="2">Whole aphids</tissue>
    </source>
</reference>
<dbReference type="EMBL" id="VYZN01000009">
    <property type="protein sequence ID" value="KAE9542634.1"/>
    <property type="molecule type" value="Genomic_DNA"/>
</dbReference>
<proteinExistence type="predicted"/>
<sequence>MSQWLFIATMDYNYLVVLYKNYSSISSSIKCSSLISLLELVLFVVGSGLLFFFWTFFPNSYSGMTSLVLLKLGFISGSLDLRVLLNTIFFSSSLSFSPSLHFLVCISFRKANAAAALLLSFISFTSANEYLVHLCGFNLKSGGLSFSIMRHGGISGLTNRLSLPRNCLVSERPVLRSTRPLSISCASAVEMRVKSSYAAN</sequence>
<comment type="caution">
    <text evidence="2">The sequence shown here is derived from an EMBL/GenBank/DDBJ whole genome shotgun (WGS) entry which is preliminary data.</text>
</comment>
<dbReference type="Proteomes" id="UP000475862">
    <property type="component" value="Unassembled WGS sequence"/>
</dbReference>
<evidence type="ECO:0000256" key="1">
    <source>
        <dbReference type="SAM" id="Phobius"/>
    </source>
</evidence>
<feature type="transmembrane region" description="Helical" evidence="1">
    <location>
        <begin position="34"/>
        <end position="57"/>
    </location>
</feature>
<protein>
    <submittedName>
        <fullName evidence="2">Uncharacterized protein</fullName>
    </submittedName>
</protein>
<keyword evidence="1" id="KW-0472">Membrane</keyword>